<protein>
    <recommendedName>
        <fullName evidence="6 18">O-phosphoseryl-tRNA(Sec) selenium transferase</fullName>
        <ecNumber evidence="5 18">2.9.1.2</ecNumber>
    </recommendedName>
    <alternativeName>
        <fullName evidence="14 18">Selenocysteine synthase</fullName>
    </alternativeName>
    <alternativeName>
        <fullName evidence="15 18">Selenocysteinyl-tRNA(Sec) synthase</fullName>
    </alternativeName>
    <alternativeName>
        <fullName evidence="16 18">Sep-tRNA:Sec-tRNA synthase</fullName>
    </alternativeName>
</protein>
<evidence type="ECO:0000256" key="15">
    <source>
        <dbReference type="ARBA" id="ARBA00032048"/>
    </source>
</evidence>
<evidence type="ECO:0000256" key="1">
    <source>
        <dbReference type="ARBA" id="ARBA00001933"/>
    </source>
</evidence>
<dbReference type="PANTHER" id="PTHR12944:SF2">
    <property type="entry name" value="O-PHOSPHOSERYL-TRNA(SEC) SELENIUM TRANSFERASE"/>
    <property type="match status" value="1"/>
</dbReference>
<feature type="binding site" evidence="19">
    <location>
        <position position="99"/>
    </location>
    <ligand>
        <name>substrate</name>
    </ligand>
</feature>
<evidence type="ECO:0000256" key="11">
    <source>
        <dbReference type="ARBA" id="ARBA00022917"/>
    </source>
</evidence>
<comment type="caution">
    <text evidence="21">The sequence shown here is derived from an EMBL/GenBank/DDBJ whole genome shotgun (WGS) entry which is preliminary data.</text>
</comment>
<comment type="catalytic activity">
    <reaction evidence="17 18">
        <text>O-phospho-L-seryl-tRNA(Sec) + selenophosphate + H2O = L-selenocysteinyl-tRNA(Sec) + 2 phosphate</text>
        <dbReference type="Rhea" id="RHEA:25041"/>
        <dbReference type="Rhea" id="RHEA-COMP:9743"/>
        <dbReference type="Rhea" id="RHEA-COMP:9947"/>
        <dbReference type="ChEBI" id="CHEBI:15377"/>
        <dbReference type="ChEBI" id="CHEBI:16144"/>
        <dbReference type="ChEBI" id="CHEBI:43474"/>
        <dbReference type="ChEBI" id="CHEBI:78551"/>
        <dbReference type="ChEBI" id="CHEBI:78573"/>
        <dbReference type="EC" id="2.9.1.2"/>
    </reaction>
</comment>
<reference evidence="21" key="1">
    <citation type="submission" date="2023-03" db="EMBL/GenBank/DDBJ databases">
        <authorList>
            <person name="Steffen K."/>
            <person name="Cardenas P."/>
        </authorList>
    </citation>
    <scope>NUCLEOTIDE SEQUENCE</scope>
</reference>
<comment type="similarity">
    <text evidence="4 18">Belongs to the SepSecS family.</text>
</comment>
<dbReference type="GO" id="GO:0098621">
    <property type="term" value="F:O-phosphoseryl-tRNA(Sec) selenium transferase activity"/>
    <property type="evidence" value="ECO:0007669"/>
    <property type="project" value="UniProtKB-EC"/>
</dbReference>
<evidence type="ECO:0000256" key="6">
    <source>
        <dbReference type="ARBA" id="ARBA00021963"/>
    </source>
</evidence>
<feature type="binding site" evidence="19">
    <location>
        <position position="412"/>
    </location>
    <ligand>
        <name>tRNA</name>
        <dbReference type="ChEBI" id="CHEBI:17843"/>
    </ligand>
</feature>
<dbReference type="PANTHER" id="PTHR12944">
    <property type="entry name" value="SOLUBLE LIVER ANTIGEN/LIVER PANCREAS ANTIGEN"/>
    <property type="match status" value="1"/>
</dbReference>
<organism evidence="21 22">
    <name type="scientific">Geodia barretti</name>
    <name type="common">Barrett's horny sponge</name>
    <dbReference type="NCBI Taxonomy" id="519541"/>
    <lineage>
        <taxon>Eukaryota</taxon>
        <taxon>Metazoa</taxon>
        <taxon>Porifera</taxon>
        <taxon>Demospongiae</taxon>
        <taxon>Heteroscleromorpha</taxon>
        <taxon>Tetractinellida</taxon>
        <taxon>Astrophorina</taxon>
        <taxon>Geodiidae</taxon>
        <taxon>Geodia</taxon>
    </lineage>
</organism>
<dbReference type="GO" id="GO:0005737">
    <property type="term" value="C:cytoplasm"/>
    <property type="evidence" value="ECO:0007669"/>
    <property type="project" value="UniProtKB-SubCell"/>
</dbReference>
<sequence length="487" mass="53816">MNESAYSAACRLVPTTTSVQQGRDARRTHERHIRVLIEQRKLPDEGWSNLRIELLLQELALMDSNNFPENVGVGEREGRVFSELVARRHFRLAHGVGRSGDIAAAQPKAAGSSIIAQITNSLLLDLIRHAGKRSVYNLRVRSAQKCVLLPVATGMALLLVLLTLRQKRPTAHHVIWPRVDQKSCFKCIVSAVRLSLSGFQPVVVENVLEGDELRTDVTAVEEEIRNLGAETVACVFTTTSCFAPRAYDKLSEIAGLCKKYDIPHIVNNAYGVQSSKCMHIIEDAHRQGRVDAFIQSTDKNFLVPVGGSVVASCSETFVKEVAQTYPGRGSGSPCVDVFITLLSLGVKGYKQLCTQRKENYVYLKQKLGEVCTKHGERVLETSHNPISLGVTLSTAAQSQGDMTEFGSMLFLKNVSGTRVVAPGESKTIGPHVFTNWGSHHNSYPTAYFTVAAAIGMRREEVDLFLERLEKVFVKFRKKQGESLQPPE</sequence>
<accession>A0AA35SPE7</accession>
<dbReference type="PIRSF" id="PIRSF017689">
    <property type="entry name" value="SepSecS"/>
    <property type="match status" value="1"/>
</dbReference>
<dbReference type="InterPro" id="IPR008829">
    <property type="entry name" value="SepSecS/SepCysS"/>
</dbReference>
<dbReference type="Proteomes" id="UP001174909">
    <property type="component" value="Unassembled WGS sequence"/>
</dbReference>
<comment type="cofactor">
    <cofactor evidence="1 18 20">
        <name>pyridoxal 5'-phosphate</name>
        <dbReference type="ChEBI" id="CHEBI:597326"/>
    </cofactor>
</comment>
<evidence type="ECO:0000313" key="22">
    <source>
        <dbReference type="Proteomes" id="UP001174909"/>
    </source>
</evidence>
<keyword evidence="10 18" id="KW-0663">Pyridoxal phosphate</keyword>
<keyword evidence="12 18" id="KW-0711">Selenium</keyword>
<keyword evidence="9 18" id="KW-0694">RNA-binding</keyword>
<dbReference type="EC" id="2.9.1.2" evidence="5 18"/>
<dbReference type="NCBIfam" id="TIGR03531">
    <property type="entry name" value="selenium_SpcS"/>
    <property type="match status" value="1"/>
</dbReference>
<evidence type="ECO:0000256" key="2">
    <source>
        <dbReference type="ARBA" id="ARBA00002552"/>
    </source>
</evidence>
<keyword evidence="8 18" id="KW-0808">Transferase</keyword>
<feature type="binding site" evidence="19">
    <location>
        <position position="106"/>
    </location>
    <ligand>
        <name>substrate</name>
    </ligand>
</feature>
<feature type="binding site" evidence="19">
    <location>
        <position position="328"/>
    </location>
    <ligand>
        <name>substrate</name>
    </ligand>
</feature>
<comment type="function">
    <text evidence="2 18">Converts O-phosphoseryl-tRNA(Sec) to selenocysteinyl-tRNA(Sec) required for selenoprotein biosynthesis.</text>
</comment>
<feature type="binding site" evidence="19">
    <location>
        <position position="286"/>
    </location>
    <ligand>
        <name>tRNA</name>
        <dbReference type="ChEBI" id="CHEBI:17843"/>
    </ligand>
</feature>
<evidence type="ECO:0000256" key="16">
    <source>
        <dbReference type="ARBA" id="ARBA00032693"/>
    </source>
</evidence>
<feature type="modified residue" description="N6-(pyridoxal phosphate)lysine" evidence="20">
    <location>
        <position position="299"/>
    </location>
</feature>
<dbReference type="AlphaFoldDB" id="A0AA35SPE7"/>
<evidence type="ECO:0000256" key="19">
    <source>
        <dbReference type="PIRSR" id="PIRSR017689-1"/>
    </source>
</evidence>
<evidence type="ECO:0000256" key="5">
    <source>
        <dbReference type="ARBA" id="ARBA00012464"/>
    </source>
</evidence>
<evidence type="ECO:0000256" key="8">
    <source>
        <dbReference type="ARBA" id="ARBA00022679"/>
    </source>
</evidence>
<evidence type="ECO:0000313" key="21">
    <source>
        <dbReference type="EMBL" id="CAI8033169.1"/>
    </source>
</evidence>
<dbReference type="Gene3D" id="3.40.640.10">
    <property type="entry name" value="Type I PLP-dependent aspartate aminotransferase-like (Major domain)"/>
    <property type="match status" value="1"/>
</dbReference>
<evidence type="ECO:0000256" key="4">
    <source>
        <dbReference type="ARBA" id="ARBA00007037"/>
    </source>
</evidence>
<dbReference type="Pfam" id="PF05889">
    <property type="entry name" value="SepSecS"/>
    <property type="match status" value="1"/>
</dbReference>
<dbReference type="GO" id="GO:0001514">
    <property type="term" value="P:selenocysteine incorporation"/>
    <property type="evidence" value="ECO:0007669"/>
    <property type="project" value="TreeGrafter"/>
</dbReference>
<dbReference type="InterPro" id="IPR015424">
    <property type="entry name" value="PyrdxlP-dep_Trfase"/>
</dbReference>
<evidence type="ECO:0000256" key="10">
    <source>
        <dbReference type="ARBA" id="ARBA00022898"/>
    </source>
</evidence>
<comment type="subcellular location">
    <subcellularLocation>
        <location evidence="18">Cytoplasm</location>
    </subcellularLocation>
</comment>
<comment type="subunit">
    <text evidence="13">Homotetramer formed by a catalytic dimer and a non-catalytic dimer serving as a binding platform that orients tRNASec for catalysis. Each tetramer binds the CCA ends of two tRNAs which point to the active sites of the catalytic dimer.</text>
</comment>
<feature type="binding site" evidence="19">
    <location>
        <position position="98"/>
    </location>
    <ligand>
        <name>substrate</name>
    </ligand>
</feature>
<evidence type="ECO:0000256" key="3">
    <source>
        <dbReference type="ARBA" id="ARBA00004822"/>
    </source>
</evidence>
<feature type="binding site" evidence="19">
    <location>
        <position position="76"/>
    </location>
    <ligand>
        <name>pyridoxal 5'-phosphate</name>
        <dbReference type="ChEBI" id="CHEBI:597326"/>
    </ligand>
</feature>
<feature type="binding site" evidence="19">
    <location>
        <position position="477"/>
    </location>
    <ligand>
        <name>tRNA</name>
        <dbReference type="ChEBI" id="CHEBI:17843"/>
    </ligand>
</feature>
<keyword evidence="11 18" id="KW-0648">Protein biosynthesis</keyword>
<dbReference type="InterPro" id="IPR019872">
    <property type="entry name" value="Sec-tRNA_Se_transferase"/>
</dbReference>
<keyword evidence="7 18" id="KW-0820">tRNA-binding</keyword>
<dbReference type="GO" id="GO:0001717">
    <property type="term" value="P:conversion of seryl-tRNAsec to selenocys-tRNAsec"/>
    <property type="evidence" value="ECO:0007669"/>
    <property type="project" value="UniProtKB-UniRule"/>
</dbReference>
<proteinExistence type="inferred from homology"/>
<dbReference type="SUPFAM" id="SSF53383">
    <property type="entry name" value="PLP-dependent transferases"/>
    <property type="match status" value="1"/>
</dbReference>
<evidence type="ECO:0000256" key="7">
    <source>
        <dbReference type="ARBA" id="ARBA00022555"/>
    </source>
</evidence>
<gene>
    <name evidence="21" type="ORF">GBAR_LOCUS18704</name>
</gene>
<evidence type="ECO:0000256" key="18">
    <source>
        <dbReference type="PIRNR" id="PIRNR017689"/>
    </source>
</evidence>
<name>A0AA35SPE7_GEOBA</name>
<evidence type="ECO:0000256" key="14">
    <source>
        <dbReference type="ARBA" id="ARBA00030669"/>
    </source>
</evidence>
<keyword evidence="22" id="KW-1185">Reference proteome</keyword>
<dbReference type="EMBL" id="CASHTH010002643">
    <property type="protein sequence ID" value="CAI8033169.1"/>
    <property type="molecule type" value="Genomic_DNA"/>
</dbReference>
<evidence type="ECO:0000256" key="20">
    <source>
        <dbReference type="PIRSR" id="PIRSR017689-50"/>
    </source>
</evidence>
<evidence type="ECO:0000256" key="17">
    <source>
        <dbReference type="ARBA" id="ARBA00048808"/>
    </source>
</evidence>
<evidence type="ECO:0000256" key="9">
    <source>
        <dbReference type="ARBA" id="ARBA00022884"/>
    </source>
</evidence>
<dbReference type="InterPro" id="IPR015421">
    <property type="entry name" value="PyrdxlP-dep_Trfase_major"/>
</dbReference>
<evidence type="ECO:0000256" key="12">
    <source>
        <dbReference type="ARBA" id="ARBA00023266"/>
    </source>
</evidence>
<comment type="pathway">
    <text evidence="3 18">Aminoacyl-tRNA biosynthesis; selenocysteinyl-tRNA(Sec) biosynthesis; selenocysteinyl-tRNA(Sec) from L-seryl-tRNA(Sec) (archaeal/eukaryal route): step 2/2.</text>
</comment>
<dbReference type="GO" id="GO:0000049">
    <property type="term" value="F:tRNA binding"/>
    <property type="evidence" value="ECO:0007669"/>
    <property type="project" value="UniProtKB-UniRule"/>
</dbReference>
<evidence type="ECO:0000256" key="13">
    <source>
        <dbReference type="ARBA" id="ARBA00026053"/>
    </source>
</evidence>
<keyword evidence="18" id="KW-0963">Cytoplasm</keyword>
<feature type="site" description="May act as a substrate filter by repelling compounds with a negatively charged alpha-carboxylate" evidence="20">
    <location>
        <position position="75"/>
    </location>
</feature>